<keyword evidence="1" id="KW-1133">Transmembrane helix</keyword>
<dbReference type="EMBL" id="JACASE010000002">
    <property type="protein sequence ID" value="KAF6495990.1"/>
    <property type="molecule type" value="Genomic_DNA"/>
</dbReference>
<dbReference type="AlphaFoldDB" id="A0A7J8JHP7"/>
<evidence type="ECO:0000313" key="3">
    <source>
        <dbReference type="Proteomes" id="UP000593571"/>
    </source>
</evidence>
<organism evidence="2 3">
    <name type="scientific">Rousettus aegyptiacus</name>
    <name type="common">Egyptian fruit bat</name>
    <name type="synonym">Pteropus aegyptiacus</name>
    <dbReference type="NCBI Taxonomy" id="9407"/>
    <lineage>
        <taxon>Eukaryota</taxon>
        <taxon>Metazoa</taxon>
        <taxon>Chordata</taxon>
        <taxon>Craniata</taxon>
        <taxon>Vertebrata</taxon>
        <taxon>Euteleostomi</taxon>
        <taxon>Mammalia</taxon>
        <taxon>Eutheria</taxon>
        <taxon>Laurasiatheria</taxon>
        <taxon>Chiroptera</taxon>
        <taxon>Yinpterochiroptera</taxon>
        <taxon>Pteropodoidea</taxon>
        <taxon>Pteropodidae</taxon>
        <taxon>Rousettinae</taxon>
        <taxon>Rousettus</taxon>
    </lineage>
</organism>
<keyword evidence="1" id="KW-0812">Transmembrane</keyword>
<gene>
    <name evidence="2" type="ORF">HJG63_010264</name>
</gene>
<reference evidence="2 3" key="1">
    <citation type="journal article" date="2020" name="Nature">
        <title>Six reference-quality genomes reveal evolution of bat adaptations.</title>
        <authorList>
            <person name="Jebb D."/>
            <person name="Huang Z."/>
            <person name="Pippel M."/>
            <person name="Hughes G.M."/>
            <person name="Lavrichenko K."/>
            <person name="Devanna P."/>
            <person name="Winkler S."/>
            <person name="Jermiin L.S."/>
            <person name="Skirmuntt E.C."/>
            <person name="Katzourakis A."/>
            <person name="Burkitt-Gray L."/>
            <person name="Ray D.A."/>
            <person name="Sullivan K.A.M."/>
            <person name="Roscito J.G."/>
            <person name="Kirilenko B.M."/>
            <person name="Davalos L.M."/>
            <person name="Corthals A.P."/>
            <person name="Power M.L."/>
            <person name="Jones G."/>
            <person name="Ransome R.D."/>
            <person name="Dechmann D.K.N."/>
            <person name="Locatelli A.G."/>
            <person name="Puechmaille S.J."/>
            <person name="Fedrigo O."/>
            <person name="Jarvis E.D."/>
            <person name="Hiller M."/>
            <person name="Vernes S.C."/>
            <person name="Myers E.W."/>
            <person name="Teeling E.C."/>
        </authorList>
    </citation>
    <scope>NUCLEOTIDE SEQUENCE [LARGE SCALE GENOMIC DNA]</scope>
    <source>
        <strain evidence="2">MRouAeg1</strain>
        <tissue evidence="2">Muscle</tissue>
    </source>
</reference>
<evidence type="ECO:0000256" key="1">
    <source>
        <dbReference type="SAM" id="Phobius"/>
    </source>
</evidence>
<name>A0A7J8JHP7_ROUAE</name>
<protein>
    <submittedName>
        <fullName evidence="2">Uncharacterized protein</fullName>
    </submittedName>
</protein>
<proteinExistence type="predicted"/>
<keyword evidence="1" id="KW-0472">Membrane</keyword>
<keyword evidence="3" id="KW-1185">Reference proteome</keyword>
<evidence type="ECO:0000313" key="2">
    <source>
        <dbReference type="EMBL" id="KAF6495990.1"/>
    </source>
</evidence>
<feature type="transmembrane region" description="Helical" evidence="1">
    <location>
        <begin position="121"/>
        <end position="139"/>
    </location>
</feature>
<dbReference type="Proteomes" id="UP000593571">
    <property type="component" value="Unassembled WGS sequence"/>
</dbReference>
<sequence length="141" mass="16878">MSDWYFFVNCNHSLAMDTELLGKNLQKHAMELIWPIGYMVIYNEEYYMFTITYTLCATCFISIKFIINIHIWTFVSKEPIVKHLLTFHCSKLSYHLASQGERETSHASPYQLDKYQPPFKYNIFTLGKLYYFLLTYSLIFF</sequence>
<comment type="caution">
    <text evidence="2">The sequence shown here is derived from an EMBL/GenBank/DDBJ whole genome shotgun (WGS) entry which is preliminary data.</text>
</comment>
<accession>A0A7J8JHP7</accession>
<feature type="transmembrane region" description="Helical" evidence="1">
    <location>
        <begin position="46"/>
        <end position="67"/>
    </location>
</feature>